<evidence type="ECO:0000259" key="1">
    <source>
        <dbReference type="Pfam" id="PF14278"/>
    </source>
</evidence>
<comment type="caution">
    <text evidence="2">The sequence shown here is derived from an EMBL/GenBank/DDBJ whole genome shotgun (WGS) entry which is preliminary data.</text>
</comment>
<dbReference type="PANTHER" id="PTHR43479">
    <property type="entry name" value="ACREF/ENVCD OPERON REPRESSOR-RELATED"/>
    <property type="match status" value="1"/>
</dbReference>
<dbReference type="GO" id="GO:0003677">
    <property type="term" value="F:DNA binding"/>
    <property type="evidence" value="ECO:0007669"/>
    <property type="project" value="UniProtKB-KW"/>
</dbReference>
<dbReference type="PANTHER" id="PTHR43479:SF7">
    <property type="entry name" value="TETR-FAMILY TRANSCRIPTIONAL REGULATOR"/>
    <property type="match status" value="1"/>
</dbReference>
<dbReference type="InterPro" id="IPR009057">
    <property type="entry name" value="Homeodomain-like_sf"/>
</dbReference>
<gene>
    <name evidence="2" type="ORF">SAMN04489746_0661</name>
</gene>
<protein>
    <submittedName>
        <fullName evidence="2">DNA-binding transcriptional regulator, AcrR family</fullName>
    </submittedName>
</protein>
<dbReference type="EMBL" id="FNSH01000001">
    <property type="protein sequence ID" value="SEB58253.1"/>
    <property type="molecule type" value="Genomic_DNA"/>
</dbReference>
<name>A0AB38A5Z0_9ACTN</name>
<dbReference type="RefSeq" id="WP_002563240.1">
    <property type="nucleotide sequence ID" value="NZ_CALJSN010000006.1"/>
</dbReference>
<dbReference type="Gene3D" id="1.10.357.10">
    <property type="entry name" value="Tetracycline Repressor, domain 2"/>
    <property type="match status" value="1"/>
</dbReference>
<dbReference type="Proteomes" id="UP000183687">
    <property type="component" value="Unassembled WGS sequence"/>
</dbReference>
<reference evidence="2 3" key="1">
    <citation type="submission" date="2016-10" db="EMBL/GenBank/DDBJ databases">
        <authorList>
            <person name="Varghese N."/>
            <person name="Submissions S."/>
        </authorList>
    </citation>
    <scope>NUCLEOTIDE SEQUENCE [LARGE SCALE GENOMIC DNA]</scope>
    <source>
        <strain evidence="2 3">DSM 20586</strain>
    </source>
</reference>
<accession>A0AB38A5Z0</accession>
<dbReference type="SUPFAM" id="SSF46689">
    <property type="entry name" value="Homeodomain-like"/>
    <property type="match status" value="1"/>
</dbReference>
<organism evidence="2 3">
    <name type="scientific">Atopobium minutum</name>
    <dbReference type="NCBI Taxonomy" id="1381"/>
    <lineage>
        <taxon>Bacteria</taxon>
        <taxon>Bacillati</taxon>
        <taxon>Actinomycetota</taxon>
        <taxon>Coriobacteriia</taxon>
        <taxon>Coriobacteriales</taxon>
        <taxon>Atopobiaceae</taxon>
        <taxon>Atopobium</taxon>
    </lineage>
</organism>
<dbReference type="AlphaFoldDB" id="A0AB38A5Z0"/>
<evidence type="ECO:0000313" key="3">
    <source>
        <dbReference type="Proteomes" id="UP000183687"/>
    </source>
</evidence>
<dbReference type="InterPro" id="IPR050624">
    <property type="entry name" value="HTH-type_Tx_Regulator"/>
</dbReference>
<evidence type="ECO:0000313" key="2">
    <source>
        <dbReference type="EMBL" id="SEB58253.1"/>
    </source>
</evidence>
<proteinExistence type="predicted"/>
<dbReference type="InterPro" id="IPR039532">
    <property type="entry name" value="TetR_C_Firmicutes"/>
</dbReference>
<feature type="domain" description="Transcriptional regulator TetR C-terminal Firmicutes type" evidence="1">
    <location>
        <begin position="142"/>
        <end position="237"/>
    </location>
</feature>
<keyword evidence="2" id="KW-0238">DNA-binding</keyword>
<dbReference type="Pfam" id="PF14278">
    <property type="entry name" value="TetR_C_8"/>
    <property type="match status" value="1"/>
</dbReference>
<sequence length="266" mass="29209">MRTRTVCKSTPAVLDAAGALDASTVSVASTAPTVPTAPDVSSRSTRTVSIDRRIVRTRRALRDALATEIEKTGDLSQVTVTAVCNSAQITRRTFYSHFKDIPDLVRVTEEDTLESLRPYIVRIAATNLEELQDAISHLQPCPGAVEALEFLKERGKYMSALLGNGGDPGFTHRIELLVRDVVQDRAAKGINEYVGEALLDYYLTYAISAEVGVLVRWLTCGMQEDVEIVSRMMTALMFVRPGDLYNRQMNFNVGALGAAIAFYEGE</sequence>